<feature type="compositionally biased region" description="Basic and acidic residues" evidence="1">
    <location>
        <begin position="414"/>
        <end position="424"/>
    </location>
</feature>
<feature type="compositionally biased region" description="Low complexity" evidence="1">
    <location>
        <begin position="450"/>
        <end position="473"/>
    </location>
</feature>
<proteinExistence type="predicted"/>
<protein>
    <submittedName>
        <fullName evidence="3">Uncharacterized protein LOC113209774</fullName>
    </submittedName>
</protein>
<dbReference type="Proteomes" id="UP000504606">
    <property type="component" value="Unplaced"/>
</dbReference>
<organism evidence="2 3">
    <name type="scientific">Frankliniella occidentalis</name>
    <name type="common">Western flower thrips</name>
    <name type="synonym">Euthrips occidentalis</name>
    <dbReference type="NCBI Taxonomy" id="133901"/>
    <lineage>
        <taxon>Eukaryota</taxon>
        <taxon>Metazoa</taxon>
        <taxon>Ecdysozoa</taxon>
        <taxon>Arthropoda</taxon>
        <taxon>Hexapoda</taxon>
        <taxon>Insecta</taxon>
        <taxon>Pterygota</taxon>
        <taxon>Neoptera</taxon>
        <taxon>Paraneoptera</taxon>
        <taxon>Thysanoptera</taxon>
        <taxon>Terebrantia</taxon>
        <taxon>Thripoidea</taxon>
        <taxon>Thripidae</taxon>
        <taxon>Frankliniella</taxon>
    </lineage>
</organism>
<evidence type="ECO:0000313" key="2">
    <source>
        <dbReference type="Proteomes" id="UP000504606"/>
    </source>
</evidence>
<sequence>MRDNPWPSIPRGLQHARRSLRSLVAQAKRSSSGSTPSPSPAPSPSIPSSRPRSLSLAPQQPPRASPSPRTPSTPSPGARLPPTATGYARSPSTTPTRAGGMTLPPQRPARRLPVVHSVRDYPEHLNPFRDDVDEDGSAVPPPLPGMEDDEPTLRPTQDKFGTWTVPRRRSHLNFEQTWSSREYPSTAATPPSPASRGHNGTAAPPRPPVGPRLAAGPSTSGAPTPAPRPPVKPRKKRKAPPPPPPPKAQQRLSSAVSLPQLSQSEGEALANAQPAVTQSQSQVSLACHQDDALSRSASPEDRVGSNPTGPSEPREAPSVEEPDEPPPASGSPVPIHEAGPTSTESSLPETEVPEQDAASEERGQSTPPCEDERSGNDSPPAPPRQQDPLSGSPISQRSFRSSTPEAVIMAVEQAPREGGHEEHSPTPSPRSSTSRASSSPEPPLPPPPALSTSPGSSPQGSSPHSSPSPLRAASPERLEQSATSEECPSPPTPASPCSPTRSNEASPTAPTPSPPPPPASPESTARPHCPLAKPEEDADEEDGDAACREDLSKVIAPAASLITSPRPHLQV</sequence>
<feature type="compositionally biased region" description="Low complexity" evidence="1">
    <location>
        <begin position="429"/>
        <end position="439"/>
    </location>
</feature>
<feature type="compositionally biased region" description="Polar residues" evidence="1">
    <location>
        <begin position="173"/>
        <end position="183"/>
    </location>
</feature>
<feature type="compositionally biased region" description="Pro residues" evidence="1">
    <location>
        <begin position="509"/>
        <end position="520"/>
    </location>
</feature>
<feature type="compositionally biased region" description="Polar residues" evidence="1">
    <location>
        <begin position="274"/>
        <end position="284"/>
    </location>
</feature>
<feature type="compositionally biased region" description="Pro residues" evidence="1">
    <location>
        <begin position="59"/>
        <end position="74"/>
    </location>
</feature>
<name>A0A6J1SXS9_FRAOC</name>
<feature type="compositionally biased region" description="Polar residues" evidence="1">
    <location>
        <begin position="250"/>
        <end position="265"/>
    </location>
</feature>
<dbReference type="OrthoDB" id="10683813at2759"/>
<feature type="compositionally biased region" description="Low complexity" evidence="1">
    <location>
        <begin position="46"/>
        <end position="58"/>
    </location>
</feature>
<gene>
    <name evidence="3" type="primary">LOC113209774</name>
</gene>
<feature type="compositionally biased region" description="Basic and acidic residues" evidence="1">
    <location>
        <begin position="117"/>
        <end position="130"/>
    </location>
</feature>
<accession>A0A6J1SXS9</accession>
<feature type="compositionally biased region" description="Basic and acidic residues" evidence="1">
    <location>
        <begin position="288"/>
        <end position="303"/>
    </location>
</feature>
<dbReference type="KEGG" id="foc:113209774"/>
<feature type="region of interest" description="Disordered" evidence="1">
    <location>
        <begin position="1"/>
        <end position="545"/>
    </location>
</feature>
<evidence type="ECO:0000313" key="3">
    <source>
        <dbReference type="RefSeq" id="XP_026283246.1"/>
    </source>
</evidence>
<feature type="compositionally biased region" description="Polar residues" evidence="1">
    <location>
        <begin position="387"/>
        <end position="404"/>
    </location>
</feature>
<evidence type="ECO:0000256" key="1">
    <source>
        <dbReference type="SAM" id="MobiDB-lite"/>
    </source>
</evidence>
<dbReference type="RefSeq" id="XP_026283246.1">
    <property type="nucleotide sequence ID" value="XM_026427461.2"/>
</dbReference>
<feature type="compositionally biased region" description="Low complexity" evidence="1">
    <location>
        <begin position="214"/>
        <end position="223"/>
    </location>
</feature>
<dbReference type="AlphaFoldDB" id="A0A6J1SXS9"/>
<reference evidence="3" key="1">
    <citation type="submission" date="2025-08" db="UniProtKB">
        <authorList>
            <consortium name="RefSeq"/>
        </authorList>
    </citation>
    <scope>IDENTIFICATION</scope>
    <source>
        <tissue evidence="3">Whole organism</tissue>
    </source>
</reference>
<dbReference type="GeneID" id="113209774"/>
<feature type="compositionally biased region" description="Low complexity" evidence="1">
    <location>
        <begin position="497"/>
        <end position="508"/>
    </location>
</feature>
<feature type="compositionally biased region" description="Pro residues" evidence="1">
    <location>
        <begin position="440"/>
        <end position="449"/>
    </location>
</feature>
<keyword evidence="2" id="KW-1185">Reference proteome</keyword>